<name>A0AAX4QHL4_9CAUD</name>
<dbReference type="EMBL" id="PP438412">
    <property type="protein sequence ID" value="XAI95456.1"/>
    <property type="molecule type" value="Genomic_DNA"/>
</dbReference>
<dbReference type="Proteomes" id="UP001459105">
    <property type="component" value="Segment"/>
</dbReference>
<protein>
    <submittedName>
        <fullName evidence="1">Uncharacterized protein</fullName>
    </submittedName>
</protein>
<sequence length="85" mass="10332">MPRKKVLKWYLLWSGTWAQVRVMAEAEGWTMCRRKGAMPFVEQSKKFYDEPYNDFPREYYDDLAGSSYSDEQHRLDRLMKEFHAQ</sequence>
<proteinExistence type="predicted"/>
<reference evidence="1" key="1">
    <citation type="submission" date="2024-03" db="EMBL/GenBank/DDBJ databases">
        <authorList>
            <person name="Lin W."/>
            <person name="Li D."/>
            <person name="Tong Y."/>
        </authorList>
    </citation>
    <scope>NUCLEOTIDE SEQUENCE</scope>
</reference>
<evidence type="ECO:0000313" key="1">
    <source>
        <dbReference type="EMBL" id="XAI95456.1"/>
    </source>
</evidence>
<accession>A0AAX4QHL4</accession>
<evidence type="ECO:0000313" key="2">
    <source>
        <dbReference type="Proteomes" id="UP001459105"/>
    </source>
</evidence>
<organism evidence="1 2">
    <name type="scientific">Microcystis phage Mvi-JY20</name>
    <dbReference type="NCBI Taxonomy" id="3128146"/>
    <lineage>
        <taxon>Viruses</taxon>
        <taxon>Duplodnaviria</taxon>
        <taxon>Heunggongvirae</taxon>
        <taxon>Uroviricota</taxon>
        <taxon>Caudoviricetes</taxon>
    </lineage>
</organism>